<comment type="caution">
    <text evidence="1">The sequence shown here is derived from an EMBL/GenBank/DDBJ whole genome shotgun (WGS) entry which is preliminary data.</text>
</comment>
<gene>
    <name evidence="1" type="ORF">RHMOL_Rhmol02G0210600</name>
</gene>
<sequence>MDSPNSLILLFSLVLAFNLLSHVDAARQFGMPTPVVVEDNHHQLNKEKEVVMIKAAARENINGDDDEMKNLPTNLNIPFVPPLPDTSTIPLPQFPPFPFPPPIPQFPGIPPLPTYTNPVLPPFPPFYIPNIPFLIPPPA</sequence>
<protein>
    <submittedName>
        <fullName evidence="1">Uncharacterized protein</fullName>
    </submittedName>
</protein>
<keyword evidence="2" id="KW-1185">Reference proteome</keyword>
<evidence type="ECO:0000313" key="2">
    <source>
        <dbReference type="Proteomes" id="UP001062846"/>
    </source>
</evidence>
<evidence type="ECO:0000313" key="1">
    <source>
        <dbReference type="EMBL" id="KAI8568561.1"/>
    </source>
</evidence>
<organism evidence="1 2">
    <name type="scientific">Rhododendron molle</name>
    <name type="common">Chinese azalea</name>
    <name type="synonym">Azalea mollis</name>
    <dbReference type="NCBI Taxonomy" id="49168"/>
    <lineage>
        <taxon>Eukaryota</taxon>
        <taxon>Viridiplantae</taxon>
        <taxon>Streptophyta</taxon>
        <taxon>Embryophyta</taxon>
        <taxon>Tracheophyta</taxon>
        <taxon>Spermatophyta</taxon>
        <taxon>Magnoliopsida</taxon>
        <taxon>eudicotyledons</taxon>
        <taxon>Gunneridae</taxon>
        <taxon>Pentapetalae</taxon>
        <taxon>asterids</taxon>
        <taxon>Ericales</taxon>
        <taxon>Ericaceae</taxon>
        <taxon>Ericoideae</taxon>
        <taxon>Rhodoreae</taxon>
        <taxon>Rhododendron</taxon>
    </lineage>
</organism>
<accession>A0ACC0PTT2</accession>
<proteinExistence type="predicted"/>
<name>A0ACC0PTT2_RHOML</name>
<dbReference type="EMBL" id="CM046389">
    <property type="protein sequence ID" value="KAI8568561.1"/>
    <property type="molecule type" value="Genomic_DNA"/>
</dbReference>
<reference evidence="1" key="1">
    <citation type="submission" date="2022-02" db="EMBL/GenBank/DDBJ databases">
        <title>Plant Genome Project.</title>
        <authorList>
            <person name="Zhang R.-G."/>
        </authorList>
    </citation>
    <scope>NUCLEOTIDE SEQUENCE</scope>
    <source>
        <strain evidence="1">AT1</strain>
    </source>
</reference>
<dbReference type="Proteomes" id="UP001062846">
    <property type="component" value="Chromosome 2"/>
</dbReference>